<protein>
    <submittedName>
        <fullName evidence="1">Uncharacterized protein</fullName>
    </submittedName>
</protein>
<sequence length="312" mass="35258">MDTSPTLEQLWAILHPVAHGQLFEYKQLWDAMLGRCVTPCQVSWLKVGTGEHLMTKTFKNEFMLVATYLLEGSHHSSAHAGLMKDIFFGWLKRGIPDLSALSEADKYLTFLQTYIRIEAVNTHNIQGVAEVAKAPGLPFDQHDRELFAHEAGTSNRYGFQMVLDDELTSSSTNANITKPWADPISVPGPEYLDNSGQFFPVNISVCPTFFFAGYQEKWIRMARASAGVPYLMHMHCPKTGARLNTLKFTSALALMTAYLESFSKHPDLWWYFDEFMRHYLDLGNVNPQPTLDYMRNTVSPSKPVVVAVPISK</sequence>
<dbReference type="RefSeq" id="XP_040884788.1">
    <property type="nucleotide sequence ID" value="XM_041024029.1"/>
</dbReference>
<proteinExistence type="predicted"/>
<keyword evidence="2" id="KW-1185">Reference proteome</keyword>
<dbReference type="AlphaFoldDB" id="A0A074WZD3"/>
<accession>A0A074WZD3</accession>
<dbReference type="EMBL" id="KL584824">
    <property type="protein sequence ID" value="KEQ67766.1"/>
    <property type="molecule type" value="Genomic_DNA"/>
</dbReference>
<evidence type="ECO:0000313" key="1">
    <source>
        <dbReference type="EMBL" id="KEQ67766.1"/>
    </source>
</evidence>
<dbReference type="HOGENOM" id="CLU_891323_0_0_1"/>
<reference evidence="1 2" key="1">
    <citation type="journal article" date="2014" name="BMC Genomics">
        <title>Genome sequencing of four Aureobasidium pullulans varieties: biotechnological potential, stress tolerance, and description of new species.</title>
        <authorList>
            <person name="Gostin Ar C."/>
            <person name="Ohm R.A."/>
            <person name="Kogej T."/>
            <person name="Sonjak S."/>
            <person name="Turk M."/>
            <person name="Zajc J."/>
            <person name="Zalar P."/>
            <person name="Grube M."/>
            <person name="Sun H."/>
            <person name="Han J."/>
            <person name="Sharma A."/>
            <person name="Chiniquy J."/>
            <person name="Ngan C.Y."/>
            <person name="Lipzen A."/>
            <person name="Barry K."/>
            <person name="Grigoriev I.V."/>
            <person name="Gunde-Cimerman N."/>
        </authorList>
    </citation>
    <scope>NUCLEOTIDE SEQUENCE [LARGE SCALE GENOMIC DNA]</scope>
    <source>
        <strain evidence="1 2">CBS 110374</strain>
    </source>
</reference>
<gene>
    <name evidence="1" type="ORF">M437DRAFT_62139</name>
</gene>
<dbReference type="Proteomes" id="UP000030672">
    <property type="component" value="Unassembled WGS sequence"/>
</dbReference>
<name>A0A074WZD3_AURM1</name>
<organism evidence="1 2">
    <name type="scientific">Aureobasidium melanogenum (strain CBS 110374)</name>
    <name type="common">Aureobasidium pullulans var. melanogenum</name>
    <dbReference type="NCBI Taxonomy" id="1043003"/>
    <lineage>
        <taxon>Eukaryota</taxon>
        <taxon>Fungi</taxon>
        <taxon>Dikarya</taxon>
        <taxon>Ascomycota</taxon>
        <taxon>Pezizomycotina</taxon>
        <taxon>Dothideomycetes</taxon>
        <taxon>Dothideomycetidae</taxon>
        <taxon>Dothideales</taxon>
        <taxon>Saccotheciaceae</taxon>
        <taxon>Aureobasidium</taxon>
    </lineage>
</organism>
<dbReference type="GeneID" id="63917402"/>
<evidence type="ECO:0000313" key="2">
    <source>
        <dbReference type="Proteomes" id="UP000030672"/>
    </source>
</evidence>